<dbReference type="OMA" id="RERETQY"/>
<proteinExistence type="predicted"/>
<evidence type="ECO:0000313" key="5">
    <source>
        <dbReference type="Proteomes" id="UP000019763"/>
    </source>
</evidence>
<dbReference type="AlphaFoldDB" id="A0A023BCF1"/>
<keyword evidence="5" id="KW-1185">Reference proteome</keyword>
<dbReference type="InterPro" id="IPR035969">
    <property type="entry name" value="Rab-GAP_TBC_sf"/>
</dbReference>
<accession>A0A023BCF1</accession>
<evidence type="ECO:0000313" key="4">
    <source>
        <dbReference type="EMBL" id="EZG83736.1"/>
    </source>
</evidence>
<dbReference type="RefSeq" id="XP_011128914.1">
    <property type="nucleotide sequence ID" value="XM_011130612.1"/>
</dbReference>
<keyword evidence="1" id="KW-0175">Coiled coil</keyword>
<dbReference type="PROSITE" id="PS50086">
    <property type="entry name" value="TBC_RABGAP"/>
    <property type="match status" value="1"/>
</dbReference>
<dbReference type="PANTHER" id="PTHR47219:SF9">
    <property type="entry name" value="GTPASE ACTIVATING PROTEIN AND CENTROSOME-ASSOCIATED, ISOFORM B"/>
    <property type="match status" value="1"/>
</dbReference>
<protein>
    <submittedName>
        <fullName evidence="4">TBC domain protein</fullName>
    </submittedName>
</protein>
<feature type="compositionally biased region" description="Polar residues" evidence="2">
    <location>
        <begin position="895"/>
        <end position="908"/>
    </location>
</feature>
<evidence type="ECO:0000256" key="1">
    <source>
        <dbReference type="SAM" id="Coils"/>
    </source>
</evidence>
<feature type="region of interest" description="Disordered" evidence="2">
    <location>
        <begin position="886"/>
        <end position="937"/>
    </location>
</feature>
<dbReference type="Gene3D" id="1.10.472.80">
    <property type="entry name" value="Ypt/Rab-GAP domain of gyp1p, domain 3"/>
    <property type="match status" value="1"/>
</dbReference>
<sequence>MLLPQWSRQEWPLTHGGGTLNTEVLLGRLLMWDELNQGTESRRVFYRLFHPPWRNRLALLDPEYDPLGFRWPTAEDEDHPVAAGTGAILDRIQSPTEPPTGGYGPVARALVLTYAHEWSYLARIRPRWLRFIQRDPWLNDSRFKRRMSRKGIPHTLRPYCWSVALGSLMVYSRNVGCYSRLLQSKLDESIAVQINLDVPRTYPSHVWFKDPTGGQDSLRRLLYAFAVYNPAVNYCQSLNFLAGVLLLIFPEELAFWSLVQLVDTRLYSRGFSLSDYYSPDMRGLRQDMFVFGELVRLKLPDIYELFDDWNIELLCSHWLLCLYSNRIPMPLSLRIWDSLILEGDKILFRVGLAILRCLAEKFKQSQNENQDGVITVLRGDLNALAEFPIEYIMRIAFKERLKRTEIKQLRLQWKFLDIVPLAEFQQLEDDKEAVAQLKLSLLEQLSTDEGVISALQMQVASLKKQITQQEERDEANQRERQESEECLDKKKDALKLLEQSLRERETQYESRLEKAYAERELILASREQEMAEQEQRLTEERKALVDQKTAMDTQNTEMLKKTRQVVLEELKHRHEELDVATRELEAASQELEKKEGQQTDREEELNRLKVSFESKQSCAEAEMQRRAEELRQFKAELAIEDARLKAEDARLKADGSRMEKTHAVQVQALQEQMAEYARKVMLVSSKEAEVDRRFAVLGIKESAIAKSDFGLQEREKAVAIKEAWVEGEAGRLESRAVELGEAERRVLMGERSVEMRTEVLNDREIMLGDSERVLGDRTRALDSRGRELDGRQAYLEHERARLQSQVHRLEGRMAEAGVALENKSATIAGLTEQLRALESKANTDEALKRLAERERVFENSERVLTARVARLRESLKQTEAEVARLKEQLKEQVRTRPTASTGSPTSRYSPGIKGTPASSPPAPPGLVPGGSPSIAHNDADSELKRLVRAYLTVHKHGKNPNEQALLPVLCALSELGVEETKNVLTGIVPLPRFRK</sequence>
<dbReference type="OrthoDB" id="294251at2759"/>
<reference evidence="4" key="1">
    <citation type="submission" date="2013-12" db="EMBL/GenBank/DDBJ databases">
        <authorList>
            <person name="Omoto C.K."/>
            <person name="Sibley D."/>
            <person name="Venepally P."/>
            <person name="Hadjithomas M."/>
            <person name="Karamycheva S."/>
            <person name="Brunk B."/>
            <person name="Roos D."/>
            <person name="Caler E."/>
            <person name="Lorenzi H."/>
        </authorList>
    </citation>
    <scope>NUCLEOTIDE SEQUENCE</scope>
</reference>
<dbReference type="PANTHER" id="PTHR47219">
    <property type="entry name" value="RAB GTPASE-ACTIVATING PROTEIN 1-LIKE"/>
    <property type="match status" value="1"/>
</dbReference>
<gene>
    <name evidence="4" type="ORF">GNI_014070</name>
</gene>
<evidence type="ECO:0000256" key="2">
    <source>
        <dbReference type="SAM" id="MobiDB-lite"/>
    </source>
</evidence>
<dbReference type="GO" id="GO:0031267">
    <property type="term" value="F:small GTPase binding"/>
    <property type="evidence" value="ECO:0007669"/>
    <property type="project" value="TreeGrafter"/>
</dbReference>
<organism evidence="4 5">
    <name type="scientific">Gregarina niphandrodes</name>
    <name type="common">Septate eugregarine</name>
    <dbReference type="NCBI Taxonomy" id="110365"/>
    <lineage>
        <taxon>Eukaryota</taxon>
        <taxon>Sar</taxon>
        <taxon>Alveolata</taxon>
        <taxon>Apicomplexa</taxon>
        <taxon>Conoidasida</taxon>
        <taxon>Gregarinasina</taxon>
        <taxon>Eugregarinorida</taxon>
        <taxon>Gregarinidae</taxon>
        <taxon>Gregarina</taxon>
    </lineage>
</organism>
<feature type="domain" description="Rab-GAP TBC" evidence="3">
    <location>
        <begin position="151"/>
        <end position="343"/>
    </location>
</feature>
<dbReference type="SMART" id="SM00164">
    <property type="entry name" value="TBC"/>
    <property type="match status" value="1"/>
</dbReference>
<dbReference type="FunFam" id="1.10.8.270:FF:000016">
    <property type="entry name" value="TBC1 domain family member 2A"/>
    <property type="match status" value="1"/>
</dbReference>
<dbReference type="GeneID" id="22910778"/>
<name>A0A023BCF1_GRENI</name>
<evidence type="ECO:0000259" key="3">
    <source>
        <dbReference type="PROSITE" id="PS50086"/>
    </source>
</evidence>
<comment type="caution">
    <text evidence="4">The sequence shown here is derived from an EMBL/GenBank/DDBJ whole genome shotgun (WGS) entry which is preliminary data.</text>
</comment>
<dbReference type="InterPro" id="IPR000195">
    <property type="entry name" value="Rab-GAP-TBC_dom"/>
</dbReference>
<dbReference type="Pfam" id="PF00566">
    <property type="entry name" value="RabGAP-TBC"/>
    <property type="match status" value="1"/>
</dbReference>
<dbReference type="GO" id="GO:0005096">
    <property type="term" value="F:GTPase activator activity"/>
    <property type="evidence" value="ECO:0007669"/>
    <property type="project" value="TreeGrafter"/>
</dbReference>
<dbReference type="EMBL" id="AFNH02000103">
    <property type="protein sequence ID" value="EZG83736.1"/>
    <property type="molecule type" value="Genomic_DNA"/>
</dbReference>
<dbReference type="VEuPathDB" id="CryptoDB:GNI_014070"/>
<dbReference type="InterPro" id="IPR050302">
    <property type="entry name" value="Rab_GAP_TBC_domain"/>
</dbReference>
<feature type="coiled-coil region" evidence="1">
    <location>
        <begin position="452"/>
        <end position="604"/>
    </location>
</feature>
<dbReference type="eggNOG" id="KOG2058">
    <property type="taxonomic scope" value="Eukaryota"/>
</dbReference>
<dbReference type="Proteomes" id="UP000019763">
    <property type="component" value="Unassembled WGS sequence"/>
</dbReference>
<dbReference type="SUPFAM" id="SSF47923">
    <property type="entry name" value="Ypt/Rab-GAP domain of gyp1p"/>
    <property type="match status" value="2"/>
</dbReference>
<dbReference type="Gene3D" id="1.10.8.270">
    <property type="entry name" value="putative rabgap domain of human tbc1 domain family member 14 like domains"/>
    <property type="match status" value="1"/>
</dbReference>